<dbReference type="AlphaFoldDB" id="A0A9D2RGR7"/>
<keyword evidence="1" id="KW-0732">Signal</keyword>
<organism evidence="3 4">
    <name type="scientific">Candidatus Paenalcaligenes intestinipullorum</name>
    <dbReference type="NCBI Taxonomy" id="2838718"/>
    <lineage>
        <taxon>Bacteria</taxon>
        <taxon>Pseudomonadati</taxon>
        <taxon>Pseudomonadota</taxon>
        <taxon>Betaproteobacteria</taxon>
        <taxon>Burkholderiales</taxon>
        <taxon>Alcaligenaceae</taxon>
        <taxon>Paenalcaligenes</taxon>
    </lineage>
</organism>
<evidence type="ECO:0000313" key="4">
    <source>
        <dbReference type="Proteomes" id="UP000823889"/>
    </source>
</evidence>
<gene>
    <name evidence="3" type="ORF">H9906_07075</name>
</gene>
<dbReference type="Gene3D" id="3.90.420.10">
    <property type="entry name" value="Oxidoreductase, molybdopterin-binding domain"/>
    <property type="match status" value="1"/>
</dbReference>
<evidence type="ECO:0000313" key="3">
    <source>
        <dbReference type="EMBL" id="HJD44773.1"/>
    </source>
</evidence>
<dbReference type="Pfam" id="PF00174">
    <property type="entry name" value="Oxidored_molyb"/>
    <property type="match status" value="1"/>
</dbReference>
<evidence type="ECO:0000256" key="1">
    <source>
        <dbReference type="SAM" id="SignalP"/>
    </source>
</evidence>
<sequence>MSGVSAWKRSALLCLLGVLSSTACADQDLPQDLVLATSTTDSQASPVLLTIVGASGNAEAAEVHHLTEAQVMALPATRMQTSVNGSYGSHVFYGPLLNDALASLNLQGDTVRLIAFDGNYVVDVPRQDLTDYNVLLAHTMNGMRLSRRLFGPLWAVYPKDQYARSYEDEMQFHMRSVWHLETVIIY</sequence>
<accession>A0A9D2RGR7</accession>
<dbReference type="EMBL" id="DWUQ01000149">
    <property type="protein sequence ID" value="HJD44773.1"/>
    <property type="molecule type" value="Genomic_DNA"/>
</dbReference>
<proteinExistence type="predicted"/>
<feature type="non-terminal residue" evidence="3">
    <location>
        <position position="186"/>
    </location>
</feature>
<evidence type="ECO:0000259" key="2">
    <source>
        <dbReference type="Pfam" id="PF00174"/>
    </source>
</evidence>
<reference evidence="3" key="2">
    <citation type="submission" date="2021-04" db="EMBL/GenBank/DDBJ databases">
        <authorList>
            <person name="Gilroy R."/>
        </authorList>
    </citation>
    <scope>NUCLEOTIDE SEQUENCE</scope>
    <source>
        <strain evidence="3">9264</strain>
    </source>
</reference>
<feature type="signal peptide" evidence="1">
    <location>
        <begin position="1"/>
        <end position="25"/>
    </location>
</feature>
<reference evidence="3" key="1">
    <citation type="journal article" date="2021" name="PeerJ">
        <title>Extensive microbial diversity within the chicken gut microbiome revealed by metagenomics and culture.</title>
        <authorList>
            <person name="Gilroy R."/>
            <person name="Ravi A."/>
            <person name="Getino M."/>
            <person name="Pursley I."/>
            <person name="Horton D.L."/>
            <person name="Alikhan N.F."/>
            <person name="Baker D."/>
            <person name="Gharbi K."/>
            <person name="Hall N."/>
            <person name="Watson M."/>
            <person name="Adriaenssens E.M."/>
            <person name="Foster-Nyarko E."/>
            <person name="Jarju S."/>
            <person name="Secka A."/>
            <person name="Antonio M."/>
            <person name="Oren A."/>
            <person name="Chaudhuri R.R."/>
            <person name="La Ragione R."/>
            <person name="Hildebrand F."/>
            <person name="Pallen M.J."/>
        </authorList>
    </citation>
    <scope>NUCLEOTIDE SEQUENCE</scope>
    <source>
        <strain evidence="3">9264</strain>
    </source>
</reference>
<dbReference type="InterPro" id="IPR036374">
    <property type="entry name" value="OxRdtase_Mopterin-bd_sf"/>
</dbReference>
<comment type="caution">
    <text evidence="3">The sequence shown here is derived from an EMBL/GenBank/DDBJ whole genome shotgun (WGS) entry which is preliminary data.</text>
</comment>
<protein>
    <submittedName>
        <fullName evidence="3">Molybdopterin-dependent oxidoreductase</fullName>
    </submittedName>
</protein>
<name>A0A9D2RGR7_9BURK</name>
<dbReference type="Proteomes" id="UP000823889">
    <property type="component" value="Unassembled WGS sequence"/>
</dbReference>
<dbReference type="InterPro" id="IPR000572">
    <property type="entry name" value="OxRdtase_Mopterin-bd_dom"/>
</dbReference>
<feature type="domain" description="Oxidoreductase molybdopterin-binding" evidence="2">
    <location>
        <begin position="82"/>
        <end position="159"/>
    </location>
</feature>
<dbReference type="SUPFAM" id="SSF56524">
    <property type="entry name" value="Oxidoreductase molybdopterin-binding domain"/>
    <property type="match status" value="1"/>
</dbReference>
<feature type="chain" id="PRO_5038956063" evidence="1">
    <location>
        <begin position="26"/>
        <end position="186"/>
    </location>
</feature>